<keyword evidence="7" id="KW-0969">Cilium</keyword>
<evidence type="ECO:0000256" key="2">
    <source>
        <dbReference type="ARBA" id="ARBA00004611"/>
    </source>
</evidence>
<accession>A0A0B6YQB7</accession>
<evidence type="ECO:0000256" key="5">
    <source>
        <dbReference type="ARBA" id="ARBA00022490"/>
    </source>
</evidence>
<feature type="region of interest" description="Disordered" evidence="10">
    <location>
        <begin position="14"/>
        <end position="75"/>
    </location>
</feature>
<keyword evidence="5" id="KW-0963">Cytoplasm</keyword>
<protein>
    <recommendedName>
        <fullName evidence="4">Dynein regulatory complex protein 10</fullName>
    </recommendedName>
</protein>
<keyword evidence="8" id="KW-0206">Cytoskeleton</keyword>
<gene>
    <name evidence="11" type="primary">ORF33129</name>
</gene>
<evidence type="ECO:0000256" key="4">
    <source>
        <dbReference type="ARBA" id="ARBA00021752"/>
    </source>
</evidence>
<feature type="non-terminal residue" evidence="11">
    <location>
        <position position="270"/>
    </location>
</feature>
<dbReference type="PANTHER" id="PTHR31598:SF1">
    <property type="entry name" value="DYNEIN REGULATORY COMPLEX PROTEIN 10"/>
    <property type="match status" value="1"/>
</dbReference>
<feature type="non-terminal residue" evidence="11">
    <location>
        <position position="1"/>
    </location>
</feature>
<comment type="similarity">
    <text evidence="3">Belongs to the DRC10 family.</text>
</comment>
<evidence type="ECO:0000256" key="10">
    <source>
        <dbReference type="SAM" id="MobiDB-lite"/>
    </source>
</evidence>
<reference evidence="11" key="1">
    <citation type="submission" date="2014-12" db="EMBL/GenBank/DDBJ databases">
        <title>Insight into the proteome of Arion vulgaris.</title>
        <authorList>
            <person name="Aradska J."/>
            <person name="Bulat T."/>
            <person name="Smidak R."/>
            <person name="Sarate P."/>
            <person name="Gangsoo J."/>
            <person name="Sialana F."/>
            <person name="Bilban M."/>
            <person name="Lubec G."/>
        </authorList>
    </citation>
    <scope>NUCLEOTIDE SEQUENCE</scope>
    <source>
        <tissue evidence="11">Skin</tissue>
    </source>
</reference>
<name>A0A0B6YQB7_9EUPU</name>
<proteinExistence type="inferred from homology"/>
<dbReference type="EMBL" id="HACG01011584">
    <property type="protein sequence ID" value="CEK58449.1"/>
    <property type="molecule type" value="Transcribed_RNA"/>
</dbReference>
<dbReference type="PANTHER" id="PTHR31598">
    <property type="entry name" value="IQ DOMAIN-CONTAINING PROTEIN D"/>
    <property type="match status" value="1"/>
</dbReference>
<evidence type="ECO:0000256" key="3">
    <source>
        <dbReference type="ARBA" id="ARBA00009071"/>
    </source>
</evidence>
<evidence type="ECO:0000256" key="8">
    <source>
        <dbReference type="ARBA" id="ARBA00023212"/>
    </source>
</evidence>
<comment type="subcellular location">
    <subcellularLocation>
        <location evidence="2">Cytoplasm</location>
        <location evidence="2">Cytoskeleton</location>
        <location evidence="2">Flagellum axoneme</location>
    </subcellularLocation>
</comment>
<keyword evidence="9" id="KW-0966">Cell projection</keyword>
<evidence type="ECO:0000313" key="11">
    <source>
        <dbReference type="EMBL" id="CEK58449.1"/>
    </source>
</evidence>
<evidence type="ECO:0000256" key="7">
    <source>
        <dbReference type="ARBA" id="ARBA00023069"/>
    </source>
</evidence>
<organism evidence="11">
    <name type="scientific">Arion vulgaris</name>
    <dbReference type="NCBI Taxonomy" id="1028688"/>
    <lineage>
        <taxon>Eukaryota</taxon>
        <taxon>Metazoa</taxon>
        <taxon>Spiralia</taxon>
        <taxon>Lophotrochozoa</taxon>
        <taxon>Mollusca</taxon>
        <taxon>Gastropoda</taxon>
        <taxon>Heterobranchia</taxon>
        <taxon>Euthyneura</taxon>
        <taxon>Panpulmonata</taxon>
        <taxon>Eupulmonata</taxon>
        <taxon>Stylommatophora</taxon>
        <taxon>Helicina</taxon>
        <taxon>Arionoidea</taxon>
        <taxon>Arionidae</taxon>
        <taxon>Arion</taxon>
    </lineage>
</organism>
<dbReference type="InterPro" id="IPR042815">
    <property type="entry name" value="DRC10"/>
</dbReference>
<feature type="compositionally biased region" description="Basic and acidic residues" evidence="10">
    <location>
        <begin position="58"/>
        <end position="75"/>
    </location>
</feature>
<feature type="compositionally biased region" description="Acidic residues" evidence="10">
    <location>
        <begin position="29"/>
        <end position="51"/>
    </location>
</feature>
<keyword evidence="6" id="KW-0282">Flagellum</keyword>
<evidence type="ECO:0000256" key="1">
    <source>
        <dbReference type="ARBA" id="ARBA00003029"/>
    </source>
</evidence>
<comment type="function">
    <text evidence="1">Component of the nexin-dynein regulatory complex (N-DRC), a key regulator of ciliary/flagellar motility which maintains the alignment and integrity of the distal axoneme and regulates microtubule sliding in motile axonemes.</text>
</comment>
<dbReference type="AlphaFoldDB" id="A0A0B6YQB7"/>
<evidence type="ECO:0000256" key="6">
    <source>
        <dbReference type="ARBA" id="ARBA00022846"/>
    </source>
</evidence>
<sequence>ILEAKIAAANAVPIESDQPVEIKKSYNFFDDDTDLDDEEGDEIEDDEEESDAGNIENKASDERLNAEEMKKEEDKEQIFEETFTMEVTDVQVSEMSKAKSSTTDVADNISQMVLDRDEVKSHTSIIDYEPRIQEAMRNLGLVAQQVSHSCKNVLRLFTLNPTAMSIINNDEECMRNEGGQSIINNMKELREILMVKLLSTPEEEMERAAYLEDISRRETHNKIVIDRLEKELAEAILDRDEGIRKNNDMIRHLQTDLHQIEKFSDESIRR</sequence>
<evidence type="ECO:0000256" key="9">
    <source>
        <dbReference type="ARBA" id="ARBA00023273"/>
    </source>
</evidence>